<dbReference type="AlphaFoldDB" id="A0A4Y2HK49"/>
<reference evidence="1 2" key="1">
    <citation type="journal article" date="2019" name="Sci. Rep.">
        <title>Orb-weaving spider Araneus ventricosus genome elucidates the spidroin gene catalogue.</title>
        <authorList>
            <person name="Kono N."/>
            <person name="Nakamura H."/>
            <person name="Ohtoshi R."/>
            <person name="Moran D.A.P."/>
            <person name="Shinohara A."/>
            <person name="Yoshida Y."/>
            <person name="Fujiwara M."/>
            <person name="Mori M."/>
            <person name="Tomita M."/>
            <person name="Arakawa K."/>
        </authorList>
    </citation>
    <scope>NUCLEOTIDE SEQUENCE [LARGE SCALE GENOMIC DNA]</scope>
</reference>
<name>A0A4Y2HK49_ARAVE</name>
<evidence type="ECO:0000313" key="2">
    <source>
        <dbReference type="Proteomes" id="UP000499080"/>
    </source>
</evidence>
<sequence length="183" mass="20316">MFSSLAAPLTDSLKGKNLKGTAVKTESSQISFYRLKRLSPIFLGRYALEHNHQFILQNDSSDQEKEAVLSPVMWSQNKQCRNALGSIKHPLGSHHKNAVGLSRIPKPNDPSIVSIRGVVEPEHTGTPFGQCLILPREITCFNPANMLQDLNCAAPFPYGNQMCILYKELESKVGADDLQLDVR</sequence>
<accession>A0A4Y2HK49</accession>
<dbReference type="Proteomes" id="UP000499080">
    <property type="component" value="Unassembled WGS sequence"/>
</dbReference>
<comment type="caution">
    <text evidence="1">The sequence shown here is derived from an EMBL/GenBank/DDBJ whole genome shotgun (WGS) entry which is preliminary data.</text>
</comment>
<protein>
    <submittedName>
        <fullName evidence="1">Uncharacterized protein</fullName>
    </submittedName>
</protein>
<gene>
    <name evidence="1" type="ORF">AVEN_164716_1</name>
</gene>
<keyword evidence="2" id="KW-1185">Reference proteome</keyword>
<dbReference type="EMBL" id="BGPR01001986">
    <property type="protein sequence ID" value="GBM65608.1"/>
    <property type="molecule type" value="Genomic_DNA"/>
</dbReference>
<organism evidence="1 2">
    <name type="scientific">Araneus ventricosus</name>
    <name type="common">Orbweaver spider</name>
    <name type="synonym">Epeira ventricosa</name>
    <dbReference type="NCBI Taxonomy" id="182803"/>
    <lineage>
        <taxon>Eukaryota</taxon>
        <taxon>Metazoa</taxon>
        <taxon>Ecdysozoa</taxon>
        <taxon>Arthropoda</taxon>
        <taxon>Chelicerata</taxon>
        <taxon>Arachnida</taxon>
        <taxon>Araneae</taxon>
        <taxon>Araneomorphae</taxon>
        <taxon>Entelegynae</taxon>
        <taxon>Araneoidea</taxon>
        <taxon>Araneidae</taxon>
        <taxon>Araneus</taxon>
    </lineage>
</organism>
<evidence type="ECO:0000313" key="1">
    <source>
        <dbReference type="EMBL" id="GBM65608.1"/>
    </source>
</evidence>
<proteinExistence type="predicted"/>